<sequence>MNLQTLDTNFQAYLSIAEMLDEEAHSSFCWILAHLNYHSRCCHSYSSVMQCLEQRVRQSLYFFQYYFHLQYFLQNS</sequence>
<name>A0A0A9C1Z9_ARUDO</name>
<dbReference type="AlphaFoldDB" id="A0A0A9C1Z9"/>
<evidence type="ECO:0000313" key="1">
    <source>
        <dbReference type="EMBL" id="JAD65542.1"/>
    </source>
</evidence>
<accession>A0A0A9C1Z9</accession>
<proteinExistence type="predicted"/>
<reference evidence="1" key="2">
    <citation type="journal article" date="2015" name="Data Brief">
        <title>Shoot transcriptome of the giant reed, Arundo donax.</title>
        <authorList>
            <person name="Barrero R.A."/>
            <person name="Guerrero F.D."/>
            <person name="Moolhuijzen P."/>
            <person name="Goolsby J.A."/>
            <person name="Tidwell J."/>
            <person name="Bellgard S.E."/>
            <person name="Bellgard M.I."/>
        </authorList>
    </citation>
    <scope>NUCLEOTIDE SEQUENCE</scope>
    <source>
        <tissue evidence="1">Shoot tissue taken approximately 20 cm above the soil surface</tissue>
    </source>
</reference>
<reference evidence="1" key="1">
    <citation type="submission" date="2014-09" db="EMBL/GenBank/DDBJ databases">
        <authorList>
            <person name="Magalhaes I.L.F."/>
            <person name="Oliveira U."/>
            <person name="Santos F.R."/>
            <person name="Vidigal T.H.D.A."/>
            <person name="Brescovit A.D."/>
            <person name="Santos A.J."/>
        </authorList>
    </citation>
    <scope>NUCLEOTIDE SEQUENCE</scope>
    <source>
        <tissue evidence="1">Shoot tissue taken approximately 20 cm above the soil surface</tissue>
    </source>
</reference>
<dbReference type="EMBL" id="GBRH01232353">
    <property type="protein sequence ID" value="JAD65542.1"/>
    <property type="molecule type" value="Transcribed_RNA"/>
</dbReference>
<protein>
    <submittedName>
        <fullName evidence="1">Umc1463</fullName>
    </submittedName>
</protein>
<organism evidence="1">
    <name type="scientific">Arundo donax</name>
    <name type="common">Giant reed</name>
    <name type="synonym">Donax arundinaceus</name>
    <dbReference type="NCBI Taxonomy" id="35708"/>
    <lineage>
        <taxon>Eukaryota</taxon>
        <taxon>Viridiplantae</taxon>
        <taxon>Streptophyta</taxon>
        <taxon>Embryophyta</taxon>
        <taxon>Tracheophyta</taxon>
        <taxon>Spermatophyta</taxon>
        <taxon>Magnoliopsida</taxon>
        <taxon>Liliopsida</taxon>
        <taxon>Poales</taxon>
        <taxon>Poaceae</taxon>
        <taxon>PACMAD clade</taxon>
        <taxon>Arundinoideae</taxon>
        <taxon>Arundineae</taxon>
        <taxon>Arundo</taxon>
    </lineage>
</organism>